<dbReference type="Pfam" id="PF02861">
    <property type="entry name" value="Clp_N"/>
    <property type="match status" value="1"/>
</dbReference>
<comment type="subunit">
    <text evidence="8">Homohexamer. The oligomerization is ATP-dependent.</text>
</comment>
<dbReference type="GO" id="GO:0005737">
    <property type="term" value="C:cytoplasm"/>
    <property type="evidence" value="ECO:0007669"/>
    <property type="project" value="UniProtKB-SubCell"/>
</dbReference>
<dbReference type="Gene3D" id="1.10.1780.10">
    <property type="entry name" value="Clp, N-terminal domain"/>
    <property type="match status" value="1"/>
</dbReference>
<comment type="caution">
    <text evidence="13">The sequence shown here is derived from an EMBL/GenBank/DDBJ whole genome shotgun (WGS) entry which is preliminary data.</text>
</comment>
<dbReference type="InterPro" id="IPR050130">
    <property type="entry name" value="ClpA_ClpB"/>
</dbReference>
<dbReference type="FunFam" id="3.40.50.300:FF:000010">
    <property type="entry name" value="Chaperone clpB 1, putative"/>
    <property type="match status" value="1"/>
</dbReference>
<dbReference type="PANTHER" id="PTHR11638:SF18">
    <property type="entry name" value="HEAT SHOCK PROTEIN 104"/>
    <property type="match status" value="1"/>
</dbReference>
<dbReference type="NCBIfam" id="TIGR03346">
    <property type="entry name" value="chaperone_ClpB"/>
    <property type="match status" value="1"/>
</dbReference>
<comment type="similarity">
    <text evidence="1 10">Belongs to the ClpA/ClpB family.</text>
</comment>
<gene>
    <name evidence="11 13" type="primary">clpB</name>
    <name evidence="13" type="ORF">Mal64_11340</name>
</gene>
<evidence type="ECO:0000259" key="12">
    <source>
        <dbReference type="PROSITE" id="PS51903"/>
    </source>
</evidence>
<keyword evidence="6 11" id="KW-0175">Coiled coil</keyword>
<name>A0A5C5ZUL7_9BACT</name>
<keyword evidence="5 10" id="KW-0067">ATP-binding</keyword>
<evidence type="ECO:0000256" key="4">
    <source>
        <dbReference type="ARBA" id="ARBA00022741"/>
    </source>
</evidence>
<organism evidence="13 14">
    <name type="scientific">Pseudobythopirellula maris</name>
    <dbReference type="NCBI Taxonomy" id="2527991"/>
    <lineage>
        <taxon>Bacteria</taxon>
        <taxon>Pseudomonadati</taxon>
        <taxon>Planctomycetota</taxon>
        <taxon>Planctomycetia</taxon>
        <taxon>Pirellulales</taxon>
        <taxon>Lacipirellulaceae</taxon>
        <taxon>Pseudobythopirellula</taxon>
    </lineage>
</organism>
<dbReference type="PROSITE" id="PS00871">
    <property type="entry name" value="CLPAB_2"/>
    <property type="match status" value="1"/>
</dbReference>
<dbReference type="InterPro" id="IPR001270">
    <property type="entry name" value="ClpA/B"/>
</dbReference>
<dbReference type="OrthoDB" id="9803641at2"/>
<evidence type="ECO:0000256" key="1">
    <source>
        <dbReference type="ARBA" id="ARBA00008675"/>
    </source>
</evidence>
<evidence type="ECO:0000256" key="11">
    <source>
        <dbReference type="RuleBase" id="RU362034"/>
    </source>
</evidence>
<dbReference type="PROSITE" id="PS51903">
    <property type="entry name" value="CLP_R"/>
    <property type="match status" value="1"/>
</dbReference>
<dbReference type="FunFam" id="3.40.50.300:FF:000120">
    <property type="entry name" value="ATP-dependent chaperone ClpB"/>
    <property type="match status" value="1"/>
</dbReference>
<sequence>MAFRFDKLTIKAQEAVQHAQELAADAGNPQIEPHHLLAALLVESEGVVRPVLEKMGANVGQLQQMVEAELGHLPKSSSGTPPQLSRELTQVLEAAQSEAGAMHDDYVSTEHLLLALAKTKSKAKDTLGLNAVGEADLLKALQQVRGSQRVVDQSPEGKFQALEKYGIDLVERAEAGKLDPVIGRDQEIRRVIQVLSRRRKNNPVLIGEPGVGKTAIAEGLALRIVHGDVPVSLKNKRVIALDLGALVAGTKFRGEFEERLKAVLKEIEDAAGGVVLFIDELHTVIGAGAAEGGADAANLLKPALARGDLRCIGATTLDEYRKHIEKDAALERRFQPVFVGEPSVEDTLAILRGLKPRYEAHHKGVKVKDSALVAAAELSSRYIADRQLPDKAIDLVDEAMSRLAMELESVPVEIDERQRRLVQLELAARQLADETEEHAKQRLEDINEEMETLRHELASLNEQWEAEKLGVGSSADVRNRLEETKHELERQTTAIKEAQAAGQPIEESAYQKLYELDSERKKLQDQVAEADARAEADSAAGKDMVDERRKLLRQEVGPDEIAEVVSAWTGVPVTRMLESERAKLLVLEERLHQRVVGQHEAVEAVSNAVRRSRSGLQDPNRPIGSFLFCGPTGVGKTELCKALAETLFDSDQAMVRLDMSEFMEKHTVSRLIGAPPGYVGYEEGGKLTEAVRRRPYAVILLDEIEKAHRDVFNILLQVLDDGRLTDNHGHTVDFTNTIIVMTSNVGSQLIQKIAGEGGSAEEMREGVMDSLGGVFLPEFINRIDDVIVFQPLAREDVRRIVDLQVDALEKLLARNGLGLVVTDAARQELAGEGYDPAFGARPLKRVVQQRLQNPLASELLRGETPEGATVTIDWRDDEFTFEIS</sequence>
<keyword evidence="7 10" id="KW-0143">Chaperone</keyword>
<dbReference type="SUPFAM" id="SSF81923">
    <property type="entry name" value="Double Clp-N motif"/>
    <property type="match status" value="1"/>
</dbReference>
<dbReference type="Proteomes" id="UP000315440">
    <property type="component" value="Unassembled WGS sequence"/>
</dbReference>
<evidence type="ECO:0000256" key="3">
    <source>
        <dbReference type="ARBA" id="ARBA00022737"/>
    </source>
</evidence>
<comment type="subunit">
    <text evidence="11">Homohexamer; The oligomerization is ATP-dependent.</text>
</comment>
<dbReference type="GO" id="GO:0016887">
    <property type="term" value="F:ATP hydrolysis activity"/>
    <property type="evidence" value="ECO:0007669"/>
    <property type="project" value="InterPro"/>
</dbReference>
<dbReference type="InterPro" id="IPR028299">
    <property type="entry name" value="ClpA/B_CS2"/>
</dbReference>
<evidence type="ECO:0000256" key="5">
    <source>
        <dbReference type="ARBA" id="ARBA00022840"/>
    </source>
</evidence>
<dbReference type="EMBL" id="SJPQ01000001">
    <property type="protein sequence ID" value="TWT90738.1"/>
    <property type="molecule type" value="Genomic_DNA"/>
</dbReference>
<proteinExistence type="inferred from homology"/>
<keyword evidence="11" id="KW-0346">Stress response</keyword>
<dbReference type="GO" id="GO:0034605">
    <property type="term" value="P:cellular response to heat"/>
    <property type="evidence" value="ECO:0007669"/>
    <property type="project" value="TreeGrafter"/>
</dbReference>
<evidence type="ECO:0000313" key="13">
    <source>
        <dbReference type="EMBL" id="TWT90738.1"/>
    </source>
</evidence>
<dbReference type="Pfam" id="PF17871">
    <property type="entry name" value="AAA_lid_9"/>
    <property type="match status" value="1"/>
</dbReference>
<dbReference type="GO" id="GO:0042026">
    <property type="term" value="P:protein refolding"/>
    <property type="evidence" value="ECO:0007669"/>
    <property type="project" value="UniProtKB-UniRule"/>
</dbReference>
<reference evidence="13 14" key="1">
    <citation type="submission" date="2019-02" db="EMBL/GenBank/DDBJ databases">
        <title>Deep-cultivation of Planctomycetes and their phenomic and genomic characterization uncovers novel biology.</title>
        <authorList>
            <person name="Wiegand S."/>
            <person name="Jogler M."/>
            <person name="Boedeker C."/>
            <person name="Pinto D."/>
            <person name="Vollmers J."/>
            <person name="Rivas-Marin E."/>
            <person name="Kohn T."/>
            <person name="Peeters S.H."/>
            <person name="Heuer A."/>
            <person name="Rast P."/>
            <person name="Oberbeckmann S."/>
            <person name="Bunk B."/>
            <person name="Jeske O."/>
            <person name="Meyerdierks A."/>
            <person name="Storesund J.E."/>
            <person name="Kallscheuer N."/>
            <person name="Luecker S."/>
            <person name="Lage O.M."/>
            <person name="Pohl T."/>
            <person name="Merkel B.J."/>
            <person name="Hornburger P."/>
            <person name="Mueller R.-W."/>
            <person name="Bruemmer F."/>
            <person name="Labrenz M."/>
            <person name="Spormann A.M."/>
            <person name="Op Den Camp H."/>
            <person name="Overmann J."/>
            <person name="Amann R."/>
            <person name="Jetten M.S.M."/>
            <person name="Mascher T."/>
            <person name="Medema M.H."/>
            <person name="Devos D.P."/>
            <person name="Kaster A.-K."/>
            <person name="Ovreas L."/>
            <person name="Rohde M."/>
            <person name="Galperin M.Y."/>
            <person name="Jogler C."/>
        </authorList>
    </citation>
    <scope>NUCLEOTIDE SEQUENCE [LARGE SCALE GENOMIC DNA]</scope>
    <source>
        <strain evidence="13 14">Mal64</strain>
    </source>
</reference>
<dbReference type="FunFam" id="3.40.50.300:FF:000025">
    <property type="entry name" value="ATP-dependent Clp protease subunit"/>
    <property type="match status" value="1"/>
</dbReference>
<dbReference type="InterPro" id="IPR003959">
    <property type="entry name" value="ATPase_AAA_core"/>
</dbReference>
<dbReference type="AlphaFoldDB" id="A0A5C5ZUL7"/>
<protein>
    <recommendedName>
        <fullName evidence="2 11">Chaperone protein ClpB</fullName>
    </recommendedName>
</protein>
<dbReference type="InterPro" id="IPR017730">
    <property type="entry name" value="Chaperonin_ClpB"/>
</dbReference>
<dbReference type="GO" id="GO:0005524">
    <property type="term" value="F:ATP binding"/>
    <property type="evidence" value="ECO:0007669"/>
    <property type="project" value="UniProtKB-UniRule"/>
</dbReference>
<dbReference type="InterPro" id="IPR004176">
    <property type="entry name" value="Clp_R_N"/>
</dbReference>
<dbReference type="InterPro" id="IPR019489">
    <property type="entry name" value="Clp_ATPase_C"/>
</dbReference>
<keyword evidence="14" id="KW-1185">Reference proteome</keyword>
<dbReference type="InterPro" id="IPR018368">
    <property type="entry name" value="ClpA/B_CS1"/>
</dbReference>
<dbReference type="SUPFAM" id="SSF52540">
    <property type="entry name" value="P-loop containing nucleoside triphosphate hydrolases"/>
    <property type="match status" value="2"/>
</dbReference>
<dbReference type="Pfam" id="PF00004">
    <property type="entry name" value="AAA"/>
    <property type="match status" value="1"/>
</dbReference>
<dbReference type="SMART" id="SM00382">
    <property type="entry name" value="AAA"/>
    <property type="match status" value="2"/>
</dbReference>
<dbReference type="InterPro" id="IPR036628">
    <property type="entry name" value="Clp_N_dom_sf"/>
</dbReference>
<dbReference type="InterPro" id="IPR041546">
    <property type="entry name" value="ClpA/ClpB_AAA_lid"/>
</dbReference>
<feature type="coiled-coil region" evidence="11">
    <location>
        <begin position="414"/>
        <end position="533"/>
    </location>
</feature>
<evidence type="ECO:0000256" key="8">
    <source>
        <dbReference type="ARBA" id="ARBA00026057"/>
    </source>
</evidence>
<dbReference type="RefSeq" id="WP_146397888.1">
    <property type="nucleotide sequence ID" value="NZ_SJPQ01000001.1"/>
</dbReference>
<comment type="function">
    <text evidence="11">Part of a stress-induced multi-chaperone system, it is involved in the recovery of the cell from heat-induced damage, in cooperation with DnaK, DnaJ and GrpE.</text>
</comment>
<feature type="domain" description="Clp R" evidence="12">
    <location>
        <begin position="5"/>
        <end position="147"/>
    </location>
</feature>
<evidence type="ECO:0000256" key="9">
    <source>
        <dbReference type="PROSITE-ProRule" id="PRU01251"/>
    </source>
</evidence>
<evidence type="ECO:0000256" key="6">
    <source>
        <dbReference type="ARBA" id="ARBA00023054"/>
    </source>
</evidence>
<evidence type="ECO:0000256" key="7">
    <source>
        <dbReference type="ARBA" id="ARBA00023186"/>
    </source>
</evidence>
<dbReference type="InterPro" id="IPR003593">
    <property type="entry name" value="AAA+_ATPase"/>
</dbReference>
<dbReference type="Gene3D" id="3.40.50.300">
    <property type="entry name" value="P-loop containing nucleotide triphosphate hydrolases"/>
    <property type="match status" value="3"/>
</dbReference>
<dbReference type="Pfam" id="PF07724">
    <property type="entry name" value="AAA_2"/>
    <property type="match status" value="1"/>
</dbReference>
<dbReference type="CDD" id="cd19499">
    <property type="entry name" value="RecA-like_ClpB_Hsp104-like"/>
    <property type="match status" value="1"/>
</dbReference>
<dbReference type="Pfam" id="PF10431">
    <property type="entry name" value="ClpB_D2-small"/>
    <property type="match status" value="1"/>
</dbReference>
<dbReference type="PANTHER" id="PTHR11638">
    <property type="entry name" value="ATP-DEPENDENT CLP PROTEASE"/>
    <property type="match status" value="1"/>
</dbReference>
<accession>A0A5C5ZUL7</accession>
<dbReference type="PRINTS" id="PR00300">
    <property type="entry name" value="CLPPROTEASEA"/>
</dbReference>
<dbReference type="CDD" id="cd00009">
    <property type="entry name" value="AAA"/>
    <property type="match status" value="1"/>
</dbReference>
<keyword evidence="4 10" id="KW-0547">Nucleotide-binding</keyword>
<evidence type="ECO:0000256" key="10">
    <source>
        <dbReference type="RuleBase" id="RU004432"/>
    </source>
</evidence>
<dbReference type="InterPro" id="IPR027417">
    <property type="entry name" value="P-loop_NTPase"/>
</dbReference>
<comment type="subcellular location">
    <subcellularLocation>
        <location evidence="11">Cytoplasm</location>
    </subcellularLocation>
</comment>
<evidence type="ECO:0000313" key="14">
    <source>
        <dbReference type="Proteomes" id="UP000315440"/>
    </source>
</evidence>
<evidence type="ECO:0000256" key="2">
    <source>
        <dbReference type="ARBA" id="ARBA00017574"/>
    </source>
</evidence>
<keyword evidence="11" id="KW-0963">Cytoplasm</keyword>
<dbReference type="PROSITE" id="PS00870">
    <property type="entry name" value="CLPAB_1"/>
    <property type="match status" value="1"/>
</dbReference>
<dbReference type="Gene3D" id="1.10.8.60">
    <property type="match status" value="1"/>
</dbReference>
<keyword evidence="3 9" id="KW-0677">Repeat</keyword>
<dbReference type="SMART" id="SM01086">
    <property type="entry name" value="ClpB_D2-small"/>
    <property type="match status" value="1"/>
</dbReference>